<keyword evidence="1" id="KW-1133">Transmembrane helix</keyword>
<organism evidence="2 3">
    <name type="scientific">Rhodococcus erythropolis</name>
    <name type="common">Arthrobacter picolinophilus</name>
    <dbReference type="NCBI Taxonomy" id="1833"/>
    <lineage>
        <taxon>Bacteria</taxon>
        <taxon>Bacillati</taxon>
        <taxon>Actinomycetota</taxon>
        <taxon>Actinomycetes</taxon>
        <taxon>Mycobacteriales</taxon>
        <taxon>Nocardiaceae</taxon>
        <taxon>Rhodococcus</taxon>
        <taxon>Rhodococcus erythropolis group</taxon>
    </lineage>
</organism>
<evidence type="ECO:0000256" key="1">
    <source>
        <dbReference type="SAM" id="Phobius"/>
    </source>
</evidence>
<evidence type="ECO:0000313" key="2">
    <source>
        <dbReference type="EMBL" id="QIP43471.1"/>
    </source>
</evidence>
<evidence type="ECO:0008006" key="4">
    <source>
        <dbReference type="Google" id="ProtNLM"/>
    </source>
</evidence>
<name>A0A6G9D3Q7_RHOER</name>
<dbReference type="EMBL" id="CP050124">
    <property type="protein sequence ID" value="QIP43471.1"/>
    <property type="molecule type" value="Genomic_DNA"/>
</dbReference>
<evidence type="ECO:0000313" key="3">
    <source>
        <dbReference type="Proteomes" id="UP000502345"/>
    </source>
</evidence>
<keyword evidence="1" id="KW-0812">Transmembrane</keyword>
<keyword evidence="1" id="KW-0472">Membrane</keyword>
<protein>
    <recommendedName>
        <fullName evidence="4">Major facilitator superfamily (MFS) profile domain-containing protein</fullName>
    </recommendedName>
</protein>
<proteinExistence type="predicted"/>
<feature type="transmembrane region" description="Helical" evidence="1">
    <location>
        <begin position="12"/>
        <end position="35"/>
    </location>
</feature>
<reference evidence="2 3" key="1">
    <citation type="submission" date="2020-03" db="EMBL/GenBank/DDBJ databases">
        <title>Screen low temperature-resistant strains for efficient degradation of petroleum hydrocarbons under the low temperature.</title>
        <authorList>
            <person name="Wang Y."/>
            <person name="Chen J."/>
        </authorList>
    </citation>
    <scope>NUCLEOTIDE SEQUENCE [LARGE SCALE GENOMIC DNA]</scope>
    <source>
        <strain evidence="2 3">KB1</strain>
    </source>
</reference>
<sequence>MNKEITNILAPVAGVGAVAAGAGFVLGTLIGWLLVPDAMRPWQFGMIFALVSLLLVLLCAAPYVWRRYRGQS</sequence>
<gene>
    <name evidence="2" type="ORF">G9444_6228</name>
</gene>
<dbReference type="RefSeq" id="WP_030537345.1">
    <property type="nucleotide sequence ID" value="NZ_AP018733.1"/>
</dbReference>
<dbReference type="Proteomes" id="UP000502345">
    <property type="component" value="Chromosome"/>
</dbReference>
<accession>A0A6G9D3Q7</accession>
<feature type="transmembrane region" description="Helical" evidence="1">
    <location>
        <begin position="41"/>
        <end position="65"/>
    </location>
</feature>
<dbReference type="AlphaFoldDB" id="A0A6G9D3Q7"/>